<reference evidence="1 2" key="2">
    <citation type="submission" date="2009-02" db="EMBL/GenBank/DDBJ databases">
        <title>Draft genome sequence of Clostridium methylpentosum (DSM 5476).</title>
        <authorList>
            <person name="Sudarsanam P."/>
            <person name="Ley R."/>
            <person name="Guruge J."/>
            <person name="Turnbaugh P.J."/>
            <person name="Mahowald M."/>
            <person name="Liep D."/>
            <person name="Gordon J."/>
        </authorList>
    </citation>
    <scope>NUCLEOTIDE SEQUENCE [LARGE SCALE GENOMIC DNA]</scope>
    <source>
        <strain evidence="1 2">DSM 5476</strain>
    </source>
</reference>
<dbReference type="HOGENOM" id="CLU_3042050_0_0_9"/>
<evidence type="ECO:0000313" key="2">
    <source>
        <dbReference type="Proteomes" id="UP000003340"/>
    </source>
</evidence>
<dbReference type="STRING" id="537013.CLOSTMETH_00315"/>
<protein>
    <submittedName>
        <fullName evidence="1">Uncharacterized protein</fullName>
    </submittedName>
</protein>
<keyword evidence="2" id="KW-1185">Reference proteome</keyword>
<dbReference type="EMBL" id="ACEC01000016">
    <property type="protein sequence ID" value="EEG32006.1"/>
    <property type="molecule type" value="Genomic_DNA"/>
</dbReference>
<evidence type="ECO:0000313" key="1">
    <source>
        <dbReference type="EMBL" id="EEG32006.1"/>
    </source>
</evidence>
<organism evidence="1 2">
    <name type="scientific">[Clostridium] methylpentosum DSM 5476</name>
    <dbReference type="NCBI Taxonomy" id="537013"/>
    <lineage>
        <taxon>Bacteria</taxon>
        <taxon>Bacillati</taxon>
        <taxon>Bacillota</taxon>
        <taxon>Clostridia</taxon>
        <taxon>Eubacteriales</taxon>
        <taxon>Oscillospiraceae</taxon>
        <taxon>Oscillospiraceae incertae sedis</taxon>
    </lineage>
</organism>
<proteinExistence type="predicted"/>
<dbReference type="Proteomes" id="UP000003340">
    <property type="component" value="Unassembled WGS sequence"/>
</dbReference>
<name>C0E920_9FIRM</name>
<dbReference type="AlphaFoldDB" id="C0E920"/>
<reference evidence="1 2" key="1">
    <citation type="submission" date="2009-01" db="EMBL/GenBank/DDBJ databases">
        <authorList>
            <person name="Fulton L."/>
            <person name="Clifton S."/>
            <person name="Fulton B."/>
            <person name="Xu J."/>
            <person name="Minx P."/>
            <person name="Pepin K.H."/>
            <person name="Johnson M."/>
            <person name="Bhonagiri V."/>
            <person name="Nash W.E."/>
            <person name="Mardis E.R."/>
            <person name="Wilson R.K."/>
        </authorList>
    </citation>
    <scope>NUCLEOTIDE SEQUENCE [LARGE SCALE GENOMIC DNA]</scope>
    <source>
        <strain evidence="1 2">DSM 5476</strain>
    </source>
</reference>
<accession>C0E920</accession>
<gene>
    <name evidence="1" type="ORF">CLOSTMETH_00315</name>
</gene>
<comment type="caution">
    <text evidence="1">The sequence shown here is derived from an EMBL/GenBank/DDBJ whole genome shotgun (WGS) entry which is preliminary data.</text>
</comment>
<sequence length="54" mass="6143">MKWKAGRQEIFLVGCFAVSGEKARSNRALFPTQHLLSIFYGGRFSESQICLCFL</sequence>